<dbReference type="AlphaFoldDB" id="A0A6A0ABE4"/>
<comment type="caution">
    <text evidence="1">The sequence shown here is derived from an EMBL/GenBank/DDBJ whole genome shotgun (WGS) entry which is preliminary data.</text>
</comment>
<evidence type="ECO:0000313" key="2">
    <source>
        <dbReference type="Proteomes" id="UP000485058"/>
    </source>
</evidence>
<reference evidence="1 2" key="1">
    <citation type="submission" date="2020-02" db="EMBL/GenBank/DDBJ databases">
        <title>Draft genome sequence of Haematococcus lacustris strain NIES-144.</title>
        <authorList>
            <person name="Morimoto D."/>
            <person name="Nakagawa S."/>
            <person name="Yoshida T."/>
            <person name="Sawayama S."/>
        </authorList>
    </citation>
    <scope>NUCLEOTIDE SEQUENCE [LARGE SCALE GENOMIC DNA]</scope>
    <source>
        <strain evidence="1 2">NIES-144</strain>
    </source>
</reference>
<proteinExistence type="predicted"/>
<feature type="non-terminal residue" evidence="1">
    <location>
        <position position="1"/>
    </location>
</feature>
<keyword evidence="2" id="KW-1185">Reference proteome</keyword>
<organism evidence="1 2">
    <name type="scientific">Haematococcus lacustris</name>
    <name type="common">Green alga</name>
    <name type="synonym">Haematococcus pluvialis</name>
    <dbReference type="NCBI Taxonomy" id="44745"/>
    <lineage>
        <taxon>Eukaryota</taxon>
        <taxon>Viridiplantae</taxon>
        <taxon>Chlorophyta</taxon>
        <taxon>core chlorophytes</taxon>
        <taxon>Chlorophyceae</taxon>
        <taxon>CS clade</taxon>
        <taxon>Chlamydomonadales</taxon>
        <taxon>Haematococcaceae</taxon>
        <taxon>Haematococcus</taxon>
    </lineage>
</organism>
<evidence type="ECO:0000313" key="1">
    <source>
        <dbReference type="EMBL" id="GFH30140.1"/>
    </source>
</evidence>
<gene>
    <name evidence="1" type="ORF">HaLaN_28931</name>
</gene>
<feature type="non-terminal residue" evidence="1">
    <location>
        <position position="47"/>
    </location>
</feature>
<dbReference type="EMBL" id="BLLF01004725">
    <property type="protein sequence ID" value="GFH30140.1"/>
    <property type="molecule type" value="Genomic_DNA"/>
</dbReference>
<sequence>MSKPAALWGLRGVGPGSARGASSLVSLPLAQTGEGISECELVQWFVK</sequence>
<name>A0A6A0ABE4_HAELA</name>
<dbReference type="Proteomes" id="UP000485058">
    <property type="component" value="Unassembled WGS sequence"/>
</dbReference>
<accession>A0A6A0ABE4</accession>
<protein>
    <submittedName>
        <fullName evidence="1">Lipoyl-binding domain-containing protein</fullName>
    </submittedName>
</protein>